<dbReference type="GO" id="GO:0016589">
    <property type="term" value="C:NURF complex"/>
    <property type="evidence" value="ECO:0007669"/>
    <property type="project" value="TreeGrafter"/>
</dbReference>
<comment type="caution">
    <text evidence="3">The sequence shown here is derived from an EMBL/GenBank/DDBJ whole genome shotgun (WGS) entry which is preliminary data.</text>
</comment>
<dbReference type="Gene3D" id="1.10.10.60">
    <property type="entry name" value="Homeodomain-like"/>
    <property type="match status" value="1"/>
</dbReference>
<dbReference type="PANTHER" id="PTHR21397">
    <property type="entry name" value="CHROMATIN COMPLEXES SUBUNIT BAP18-RELATED"/>
    <property type="match status" value="1"/>
</dbReference>
<feature type="compositionally biased region" description="Polar residues" evidence="1">
    <location>
        <begin position="182"/>
        <end position="193"/>
    </location>
</feature>
<evidence type="ECO:0000313" key="4">
    <source>
        <dbReference type="Proteomes" id="UP000230750"/>
    </source>
</evidence>
<reference evidence="3 4" key="1">
    <citation type="journal article" date="2017" name="PLoS Biol.">
        <title>The sea cucumber genome provides insights into morphological evolution and visceral regeneration.</title>
        <authorList>
            <person name="Zhang X."/>
            <person name="Sun L."/>
            <person name="Yuan J."/>
            <person name="Sun Y."/>
            <person name="Gao Y."/>
            <person name="Zhang L."/>
            <person name="Li S."/>
            <person name="Dai H."/>
            <person name="Hamel J.F."/>
            <person name="Liu C."/>
            <person name="Yu Y."/>
            <person name="Liu S."/>
            <person name="Lin W."/>
            <person name="Guo K."/>
            <person name="Jin S."/>
            <person name="Xu P."/>
            <person name="Storey K.B."/>
            <person name="Huan P."/>
            <person name="Zhang T."/>
            <person name="Zhou Y."/>
            <person name="Zhang J."/>
            <person name="Lin C."/>
            <person name="Li X."/>
            <person name="Xing L."/>
            <person name="Huo D."/>
            <person name="Sun M."/>
            <person name="Wang L."/>
            <person name="Mercier A."/>
            <person name="Li F."/>
            <person name="Yang H."/>
            <person name="Xiang J."/>
        </authorList>
    </citation>
    <scope>NUCLEOTIDE SEQUENCE [LARGE SCALE GENOMIC DNA]</scope>
    <source>
        <strain evidence="3">Shaxun</strain>
        <tissue evidence="3">Muscle</tissue>
    </source>
</reference>
<dbReference type="OrthoDB" id="10021571at2759"/>
<feature type="region of interest" description="Disordered" evidence="1">
    <location>
        <begin position="169"/>
        <end position="193"/>
    </location>
</feature>
<dbReference type="PANTHER" id="PTHR21397:SF2">
    <property type="entry name" value="CHROMATIN COMPLEXES SUBUNIT BAP18"/>
    <property type="match status" value="1"/>
</dbReference>
<feature type="domain" description="SANT" evidence="2">
    <location>
        <begin position="36"/>
        <end position="77"/>
    </location>
</feature>
<dbReference type="InterPro" id="IPR001005">
    <property type="entry name" value="SANT/Myb"/>
</dbReference>
<name>A0A2G8KW70_STIJA</name>
<proteinExistence type="predicted"/>
<dbReference type="SMART" id="SM00717">
    <property type="entry name" value="SANT"/>
    <property type="match status" value="1"/>
</dbReference>
<dbReference type="AlphaFoldDB" id="A0A2G8KW70"/>
<accession>A0A2G8KW70</accession>
<gene>
    <name evidence="3" type="ORF">BSL78_10872</name>
</gene>
<dbReference type="InterPro" id="IPR017884">
    <property type="entry name" value="SANT_dom"/>
</dbReference>
<evidence type="ECO:0000259" key="2">
    <source>
        <dbReference type="PROSITE" id="PS51293"/>
    </source>
</evidence>
<dbReference type="STRING" id="307972.A0A2G8KW70"/>
<dbReference type="InterPro" id="IPR009057">
    <property type="entry name" value="Homeodomain-like_sf"/>
</dbReference>
<protein>
    <submittedName>
        <fullName evidence="3">Putative chromatin complexes subunit BAP18-like</fullName>
    </submittedName>
</protein>
<feature type="region of interest" description="Disordered" evidence="1">
    <location>
        <begin position="80"/>
        <end position="136"/>
    </location>
</feature>
<dbReference type="Proteomes" id="UP000230750">
    <property type="component" value="Unassembled WGS sequence"/>
</dbReference>
<sequence length="193" mass="21022">MGSATKVGEIFAAAGEAFSRLGELTMQLHPLNEPSPNSGKWSDEELQTLRNAVKRFGEDLHKISDMVKTRTVSQIRAAIRRKNYEQLDKQPSAQKRSKPSPSLSESTASSTNEMPVPVTLAGSTDEPPLKRQKQEMSLNMLNSVGNPADSLVDIEGLEESRTPVKKLEFDMPESPSAGDLQIVTSGISGNIKD</sequence>
<organism evidence="3 4">
    <name type="scientific">Stichopus japonicus</name>
    <name type="common">Sea cucumber</name>
    <dbReference type="NCBI Taxonomy" id="307972"/>
    <lineage>
        <taxon>Eukaryota</taxon>
        <taxon>Metazoa</taxon>
        <taxon>Echinodermata</taxon>
        <taxon>Eleutherozoa</taxon>
        <taxon>Echinozoa</taxon>
        <taxon>Holothuroidea</taxon>
        <taxon>Aspidochirotacea</taxon>
        <taxon>Aspidochirotida</taxon>
        <taxon>Stichopodidae</taxon>
        <taxon>Apostichopus</taxon>
    </lineage>
</organism>
<dbReference type="CDD" id="cd00167">
    <property type="entry name" value="SANT"/>
    <property type="match status" value="1"/>
</dbReference>
<dbReference type="EMBL" id="MRZV01000337">
    <property type="protein sequence ID" value="PIK52248.1"/>
    <property type="molecule type" value="Genomic_DNA"/>
</dbReference>
<dbReference type="SUPFAM" id="SSF46689">
    <property type="entry name" value="Homeodomain-like"/>
    <property type="match status" value="1"/>
</dbReference>
<evidence type="ECO:0000256" key="1">
    <source>
        <dbReference type="SAM" id="MobiDB-lite"/>
    </source>
</evidence>
<keyword evidence="4" id="KW-1185">Reference proteome</keyword>
<dbReference type="GO" id="GO:0071339">
    <property type="term" value="C:MLL1 complex"/>
    <property type="evidence" value="ECO:0007669"/>
    <property type="project" value="TreeGrafter"/>
</dbReference>
<evidence type="ECO:0000313" key="3">
    <source>
        <dbReference type="EMBL" id="PIK52248.1"/>
    </source>
</evidence>
<dbReference type="PROSITE" id="PS51293">
    <property type="entry name" value="SANT"/>
    <property type="match status" value="1"/>
</dbReference>
<feature type="compositionally biased region" description="Low complexity" evidence="1">
    <location>
        <begin position="99"/>
        <end position="111"/>
    </location>
</feature>
<dbReference type="Pfam" id="PF00249">
    <property type="entry name" value="Myb_DNA-binding"/>
    <property type="match status" value="1"/>
</dbReference>